<dbReference type="InterPro" id="IPR025460">
    <property type="entry name" value="DUF4280"/>
</dbReference>
<evidence type="ECO:0008006" key="7">
    <source>
        <dbReference type="Google" id="ProtNLM"/>
    </source>
</evidence>
<dbReference type="NCBIfam" id="TIGR01643">
    <property type="entry name" value="YD_repeat_2x"/>
    <property type="match status" value="8"/>
</dbReference>
<name>A0ABP7TLH2_9BACT</name>
<dbReference type="InterPro" id="IPR056823">
    <property type="entry name" value="TEN-like_YD-shell"/>
</dbReference>
<evidence type="ECO:0000256" key="2">
    <source>
        <dbReference type="SAM" id="Phobius"/>
    </source>
</evidence>
<feature type="transmembrane region" description="Helical" evidence="2">
    <location>
        <begin position="165"/>
        <end position="186"/>
    </location>
</feature>
<reference evidence="6" key="1">
    <citation type="journal article" date="2019" name="Int. J. Syst. Evol. Microbiol.">
        <title>The Global Catalogue of Microorganisms (GCM) 10K type strain sequencing project: providing services to taxonomists for standard genome sequencing and annotation.</title>
        <authorList>
            <consortium name="The Broad Institute Genomics Platform"/>
            <consortium name="The Broad Institute Genome Sequencing Center for Infectious Disease"/>
            <person name="Wu L."/>
            <person name="Ma J."/>
        </authorList>
    </citation>
    <scope>NUCLEOTIDE SEQUENCE [LARGE SCALE GENOMIC DNA]</scope>
    <source>
        <strain evidence="6">JCM 17225</strain>
    </source>
</reference>
<dbReference type="Pfam" id="PF05593">
    <property type="entry name" value="RHS_repeat"/>
    <property type="match status" value="3"/>
</dbReference>
<dbReference type="Gene3D" id="2.180.10.10">
    <property type="entry name" value="RHS repeat-associated core"/>
    <property type="match status" value="2"/>
</dbReference>
<proteinExistence type="predicted"/>
<dbReference type="RefSeq" id="WP_345050861.1">
    <property type="nucleotide sequence ID" value="NZ_BAABDK010000010.1"/>
</dbReference>
<dbReference type="InterPro" id="IPR050708">
    <property type="entry name" value="T6SS_VgrG/RHS"/>
</dbReference>
<evidence type="ECO:0000313" key="6">
    <source>
        <dbReference type="Proteomes" id="UP001501469"/>
    </source>
</evidence>
<dbReference type="InterPro" id="IPR022385">
    <property type="entry name" value="Rhs_assc_core"/>
</dbReference>
<keyword evidence="6" id="KW-1185">Reference proteome</keyword>
<evidence type="ECO:0000259" key="3">
    <source>
        <dbReference type="Pfam" id="PF20148"/>
    </source>
</evidence>
<dbReference type="Pfam" id="PF25023">
    <property type="entry name" value="TEN_YD-shell"/>
    <property type="match status" value="2"/>
</dbReference>
<feature type="domain" description="DUF6531" evidence="3">
    <location>
        <begin position="306"/>
        <end position="379"/>
    </location>
</feature>
<dbReference type="Pfam" id="PF20148">
    <property type="entry name" value="DUF6531"/>
    <property type="match status" value="1"/>
</dbReference>
<organism evidence="5 6">
    <name type="scientific">Hymenobacter glaciei</name>
    <dbReference type="NCBI Taxonomy" id="877209"/>
    <lineage>
        <taxon>Bacteria</taxon>
        <taxon>Pseudomonadati</taxon>
        <taxon>Bacteroidota</taxon>
        <taxon>Cytophagia</taxon>
        <taxon>Cytophagales</taxon>
        <taxon>Hymenobacteraceae</taxon>
        <taxon>Hymenobacter</taxon>
    </lineage>
</organism>
<dbReference type="InterPro" id="IPR031325">
    <property type="entry name" value="RHS_repeat"/>
</dbReference>
<dbReference type="SUPFAM" id="SSF63829">
    <property type="entry name" value="Calcium-dependent phosphotriesterase"/>
    <property type="match status" value="1"/>
</dbReference>
<keyword evidence="2" id="KW-0812">Transmembrane</keyword>
<gene>
    <name evidence="5" type="ORF">GCM10022409_09160</name>
</gene>
<dbReference type="NCBIfam" id="TIGR03696">
    <property type="entry name" value="Rhs_assc_core"/>
    <property type="match status" value="1"/>
</dbReference>
<keyword evidence="2" id="KW-1133">Transmembrane helix</keyword>
<evidence type="ECO:0000256" key="1">
    <source>
        <dbReference type="ARBA" id="ARBA00022737"/>
    </source>
</evidence>
<keyword evidence="1" id="KW-0677">Repeat</keyword>
<feature type="domain" description="Teneurin-like YD-shell" evidence="4">
    <location>
        <begin position="1037"/>
        <end position="1280"/>
    </location>
</feature>
<feature type="transmembrane region" description="Helical" evidence="2">
    <location>
        <begin position="136"/>
        <end position="159"/>
    </location>
</feature>
<evidence type="ECO:0000259" key="4">
    <source>
        <dbReference type="Pfam" id="PF25023"/>
    </source>
</evidence>
<feature type="domain" description="Teneurin-like YD-shell" evidence="4">
    <location>
        <begin position="851"/>
        <end position="984"/>
    </location>
</feature>
<dbReference type="Proteomes" id="UP001501469">
    <property type="component" value="Unassembled WGS sequence"/>
</dbReference>
<feature type="transmembrane region" description="Helical" evidence="2">
    <location>
        <begin position="198"/>
        <end position="218"/>
    </location>
</feature>
<dbReference type="InterPro" id="IPR006530">
    <property type="entry name" value="YD"/>
</dbReference>
<keyword evidence="2" id="KW-0472">Membrane</keyword>
<accession>A0ABP7TLH2</accession>
<dbReference type="PRINTS" id="PR00394">
    <property type="entry name" value="RHSPROTEIN"/>
</dbReference>
<dbReference type="PANTHER" id="PTHR32305:SF15">
    <property type="entry name" value="PROTEIN RHSA-RELATED"/>
    <property type="match status" value="1"/>
</dbReference>
<dbReference type="Pfam" id="PF14107">
    <property type="entry name" value="DUF4280"/>
    <property type="match status" value="1"/>
</dbReference>
<dbReference type="InterPro" id="IPR045351">
    <property type="entry name" value="DUF6531"/>
</dbReference>
<protein>
    <recommendedName>
        <fullName evidence="7">DUF4280 domain-containing protein</fullName>
    </recommendedName>
</protein>
<sequence>MSKKHVPANVFLKCDKGVTPCRLQIMRPGPNLYDEKWAVESDALPLVNVTSFGLCAITHAPCVPATVRWQNPLLGSTKIVAMGMPQNPLMDDSFLPCTLGGKIDIFFTRAAVTQALADDQQEAAAKKVAEEAKAQAGLLFFAAIAVAVVVVVATGGAALPLVLGAAATGAVIGGGVGAVAGGMEGYAHGGTMGAVKGAAGGLLIGAAMGAVGGAAAVAGGPASLALMEASGAMFGIATAADAFAFYKKPTLANGLVLASDLVVLFGAKVIEAKANEIGGRVEEVAGAQKLETTPGAEKTKCTGRNDPVDVASGAMFFDSVDFTLPGPVPVIWERTWYSTSERKGPLGYGWHHRYDLALWPEASTGTVAMRLGDGRLAVFDAPAPENDHCSYHRGRKLELRPAPGGLDGYEVYSTIEQLTYRFVPSVAQPEQYSLTAIADGYGHAVRFDYDERGHLQRLVDSVGRPVGITTDAQGRMLTVSLPHPDGSAGSFVAVRYAYDEAGHMTQMSDAEGHTRQFHFEGNRLVRKTFAEGTSYYYEYDALGRCTRTWGDENYYNGRFVYEPGCTTLYTDDPAAVDVYYHEQGLVTTHIDPLGAQHHWRYNVYAELEAVQDPLGHTTTYTYDARGNCTAVAYPDGGQERTAFDDRDRPVQGTDAGGSAWQWAYNEAGQLAEKTDPTGATTRYRYDAQGRTVELADALGHATRLRYDGQHNLAHVVAPDESIRSRAYDALGRLVASTDALGHTQHRRYDRLGQVVALREPDGRETHLAYDAEGNVLLMRTDNLEAAFKYTAVNRLAVRHQAGQELHFAYDRQARLIGCTNEYGQRYSFGLNAAGRVVTEEGFDGLLRRYKRDATGRVVTAHRANGCITTYSYDAAGRIIEVRFDDDTSEHFTYEANGELLEARNDSTTIRFERDTLGRVVKEQQGEHTVVSNYDLRGQRTALSSSLGACFAWQHDSLGRLATVEANEKWQANLFHDACGKELQRTLSGGVRVGWQHDQLGRPTQQHVVGKGSTRQRRYQWEGLDQLAAIDDSNDLGTSRYAYDACGALIGSHYANGDQDVRLTDAVGNLFRSSTCKDRRYAAGGQLREAEGTRYHYDDEGNLVRKVTQSGDIWHYTWGPKGQLVAVILPSGYAVTFTYDALGRRVSKNYRGVTTRWVWDGSKPLHEWQQLETCNKNPAVQELATWLFEENSHALTAKLRANDNQSVVCDHLGTPMAMYDQHGNATWEAQFDAYGAIRQGKGQPQDCPFRYQGQYEDTETGLYYNRFRYYDPKAGTYISQDPLRLWGGGRLYAYVKNTQNWLDVLGLIPVYRNLRPNENPAEGLSAKNPGRGMSPAGHVRNGSNANFKGSQYISTTTDPEVAAKWRAEGQTTVTFDTNNVVPDSHGNRSIVDLTTPEKAAEAGVKGPARNYAINSQEVLVEGHVPADKITKISPC</sequence>
<dbReference type="PANTHER" id="PTHR32305">
    <property type="match status" value="1"/>
</dbReference>
<evidence type="ECO:0000313" key="5">
    <source>
        <dbReference type="EMBL" id="GAA4027343.1"/>
    </source>
</evidence>
<comment type="caution">
    <text evidence="5">The sequence shown here is derived from an EMBL/GenBank/DDBJ whole genome shotgun (WGS) entry which is preliminary data.</text>
</comment>
<dbReference type="EMBL" id="BAABDK010000010">
    <property type="protein sequence ID" value="GAA4027343.1"/>
    <property type="molecule type" value="Genomic_DNA"/>
</dbReference>